<dbReference type="EC" id="6.3.4.14" evidence="1"/>
<dbReference type="CDD" id="cd06850">
    <property type="entry name" value="biotinyl_domain"/>
    <property type="match status" value="1"/>
</dbReference>
<dbReference type="PROSITE" id="PS50975">
    <property type="entry name" value="ATP_GRASP"/>
    <property type="match status" value="1"/>
</dbReference>
<dbReference type="Proteomes" id="UP000326912">
    <property type="component" value="Unassembled WGS sequence"/>
</dbReference>
<organism evidence="10 11">
    <name type="scientific">Dictyobacter vulcani</name>
    <dbReference type="NCBI Taxonomy" id="2607529"/>
    <lineage>
        <taxon>Bacteria</taxon>
        <taxon>Bacillati</taxon>
        <taxon>Chloroflexota</taxon>
        <taxon>Ktedonobacteria</taxon>
        <taxon>Ktedonobacterales</taxon>
        <taxon>Dictyobacteraceae</taxon>
        <taxon>Dictyobacter</taxon>
    </lineage>
</organism>
<dbReference type="SUPFAM" id="SSF56059">
    <property type="entry name" value="Glutathione synthetase ATP-binding domain-like"/>
    <property type="match status" value="1"/>
</dbReference>
<evidence type="ECO:0000313" key="11">
    <source>
        <dbReference type="Proteomes" id="UP000326912"/>
    </source>
</evidence>
<dbReference type="InterPro" id="IPR011054">
    <property type="entry name" value="Rudment_hybrid_motif"/>
</dbReference>
<dbReference type="GO" id="GO:0005524">
    <property type="term" value="F:ATP binding"/>
    <property type="evidence" value="ECO:0007669"/>
    <property type="project" value="UniProtKB-UniRule"/>
</dbReference>
<dbReference type="Pfam" id="PF02786">
    <property type="entry name" value="CPSase_L_D2"/>
    <property type="match status" value="1"/>
</dbReference>
<keyword evidence="5" id="KW-0092">Biotin</keyword>
<dbReference type="InterPro" id="IPR011761">
    <property type="entry name" value="ATP-grasp"/>
</dbReference>
<reference evidence="10 11" key="1">
    <citation type="submission" date="2019-10" db="EMBL/GenBank/DDBJ databases">
        <title>Dictyobacter vulcani sp. nov., within the class Ktedonobacteria, isolated from soil of volcanic Mt. Zao.</title>
        <authorList>
            <person name="Zheng Y."/>
            <person name="Wang C.M."/>
            <person name="Sakai Y."/>
            <person name="Abe K."/>
            <person name="Yokota A."/>
            <person name="Yabe S."/>
        </authorList>
    </citation>
    <scope>NUCLEOTIDE SEQUENCE [LARGE SCALE GENOMIC DNA]</scope>
    <source>
        <strain evidence="10 11">W12</strain>
    </source>
</reference>
<dbReference type="InterPro" id="IPR005482">
    <property type="entry name" value="Biotin_COase_C"/>
</dbReference>
<dbReference type="InterPro" id="IPR005479">
    <property type="entry name" value="CPAse_ATP-bd"/>
</dbReference>
<evidence type="ECO:0000256" key="1">
    <source>
        <dbReference type="ARBA" id="ARBA00013263"/>
    </source>
</evidence>
<dbReference type="Pfam" id="PF00364">
    <property type="entry name" value="Biotin_lipoyl"/>
    <property type="match status" value="1"/>
</dbReference>
<dbReference type="InterPro" id="IPR000089">
    <property type="entry name" value="Biotin_lipoyl"/>
</dbReference>
<dbReference type="EMBL" id="BKZW01000001">
    <property type="protein sequence ID" value="GER86398.1"/>
    <property type="molecule type" value="Genomic_DNA"/>
</dbReference>
<dbReference type="PROSITE" id="PS00867">
    <property type="entry name" value="CPSASE_2"/>
    <property type="match status" value="1"/>
</dbReference>
<dbReference type="GO" id="GO:0004075">
    <property type="term" value="F:biotin carboxylase activity"/>
    <property type="evidence" value="ECO:0007669"/>
    <property type="project" value="UniProtKB-EC"/>
</dbReference>
<dbReference type="PANTHER" id="PTHR18866:SF33">
    <property type="entry name" value="METHYLCROTONOYL-COA CARBOXYLASE SUBUNIT ALPHA, MITOCHONDRIAL-RELATED"/>
    <property type="match status" value="1"/>
</dbReference>
<keyword evidence="3 6" id="KW-0547">Nucleotide-binding</keyword>
<feature type="domain" description="Biotin carboxylation" evidence="9">
    <location>
        <begin position="1"/>
        <end position="279"/>
    </location>
</feature>
<dbReference type="SMART" id="SM00878">
    <property type="entry name" value="Biotin_carb_C"/>
    <property type="match status" value="1"/>
</dbReference>
<dbReference type="InterPro" id="IPR011764">
    <property type="entry name" value="Biotin_carboxylation_dom"/>
</dbReference>
<dbReference type="PANTHER" id="PTHR18866">
    <property type="entry name" value="CARBOXYLASE:PYRUVATE/ACETYL-COA/PROPIONYL-COA CARBOXYLASE"/>
    <property type="match status" value="1"/>
</dbReference>
<evidence type="ECO:0000256" key="2">
    <source>
        <dbReference type="ARBA" id="ARBA00022598"/>
    </source>
</evidence>
<keyword evidence="4 6" id="KW-0067">ATP-binding</keyword>
<feature type="domain" description="Lipoyl-binding" evidence="7">
    <location>
        <begin position="419"/>
        <end position="499"/>
    </location>
</feature>
<evidence type="ECO:0000256" key="6">
    <source>
        <dbReference type="PROSITE-ProRule" id="PRU00409"/>
    </source>
</evidence>
<protein>
    <recommendedName>
        <fullName evidence="1">biotin carboxylase</fullName>
        <ecNumber evidence="1">6.3.4.14</ecNumber>
    </recommendedName>
</protein>
<dbReference type="AlphaFoldDB" id="A0A5J4KCE8"/>
<dbReference type="Gene3D" id="3.30.700.40">
    <property type="match status" value="1"/>
</dbReference>
<dbReference type="PROSITE" id="PS50968">
    <property type="entry name" value="BIOTINYL_LIPOYL"/>
    <property type="match status" value="1"/>
</dbReference>
<proteinExistence type="predicted"/>
<dbReference type="Gene3D" id="3.30.470.20">
    <property type="entry name" value="ATP-grasp fold, B domain"/>
    <property type="match status" value="1"/>
</dbReference>
<accession>A0A5J4KCE8</accession>
<dbReference type="FunFam" id="2.40.50.100:FF:000003">
    <property type="entry name" value="Acetyl-CoA carboxylase biotin carboxyl carrier protein"/>
    <property type="match status" value="1"/>
</dbReference>
<dbReference type="InterPro" id="IPR011053">
    <property type="entry name" value="Single_hybrid_motif"/>
</dbReference>
<evidence type="ECO:0000313" key="10">
    <source>
        <dbReference type="EMBL" id="GER86398.1"/>
    </source>
</evidence>
<sequence length="502" mass="55933">MRVVENEAEFLPQLAGAQREALAAFGDGTVFLERYLQQPRHIEIQILADTHGNIVHLGERECSIQRRHQKIVEESPSIALTPTLRAQMGAVAIRIARAANYVNAGTLEFMLDSDQQFYFLEMNTRLQVEHPVTELVTGLDLVRQQLYIASGEPLDLQQEKLTPRGHAIEVRLYAEDPQQQFLPSTGLITGFISPVGPGVRVDSGVAAGDEISQYYDPMLAKLIVYAEQRPAAIARLRAALERCAIFGVTTNISLLHAISLHPAFYAGETPTNFLELHSLPDTKIQPELPDTILAAAAITVVKQDMQDVARMPHSPNPWQSLGPWRTTGGERTLTYTYQEQEYQVGIRPTTQRLESWLISIDQREPMEVIGLVENENRLLIKTQHSQQALYVQAQQYEIQLFMAGQQYRLERTRPPEIASAAHGSSQLQKQKSLTAPMAGTIVKVQAQEGDIVEARQVLLILSAMKMEHAITAPYAGKIQRIYYAEGAVVQGGALVVEMAEEE</sequence>
<dbReference type="Pfam" id="PF02785">
    <property type="entry name" value="Biotin_carb_C"/>
    <property type="match status" value="1"/>
</dbReference>
<evidence type="ECO:0000256" key="4">
    <source>
        <dbReference type="ARBA" id="ARBA00022840"/>
    </source>
</evidence>
<feature type="domain" description="ATP-grasp" evidence="8">
    <location>
        <begin position="27"/>
        <end position="150"/>
    </location>
</feature>
<evidence type="ECO:0000256" key="5">
    <source>
        <dbReference type="ARBA" id="ARBA00023267"/>
    </source>
</evidence>
<dbReference type="InterPro" id="IPR050856">
    <property type="entry name" value="Biotin_carboxylase_complex"/>
</dbReference>
<name>A0A5J4KCE8_9CHLR</name>
<dbReference type="SUPFAM" id="SSF51230">
    <property type="entry name" value="Single hybrid motif"/>
    <property type="match status" value="1"/>
</dbReference>
<dbReference type="SUPFAM" id="SSF51246">
    <property type="entry name" value="Rudiment single hybrid motif"/>
    <property type="match status" value="1"/>
</dbReference>
<keyword evidence="2" id="KW-0436">Ligase</keyword>
<dbReference type="Gene3D" id="2.40.50.100">
    <property type="match status" value="1"/>
</dbReference>
<keyword evidence="11" id="KW-1185">Reference proteome</keyword>
<gene>
    <name evidence="10" type="ORF">KDW_05600</name>
</gene>
<comment type="caution">
    <text evidence="10">The sequence shown here is derived from an EMBL/GenBank/DDBJ whole genome shotgun (WGS) entry which is preliminary data.</text>
</comment>
<evidence type="ECO:0000259" key="7">
    <source>
        <dbReference type="PROSITE" id="PS50968"/>
    </source>
</evidence>
<evidence type="ECO:0000259" key="8">
    <source>
        <dbReference type="PROSITE" id="PS50975"/>
    </source>
</evidence>
<dbReference type="GO" id="GO:0046872">
    <property type="term" value="F:metal ion binding"/>
    <property type="evidence" value="ECO:0007669"/>
    <property type="project" value="InterPro"/>
</dbReference>
<dbReference type="PROSITE" id="PS50979">
    <property type="entry name" value="BC"/>
    <property type="match status" value="1"/>
</dbReference>
<evidence type="ECO:0000259" key="9">
    <source>
        <dbReference type="PROSITE" id="PS50979"/>
    </source>
</evidence>
<evidence type="ECO:0000256" key="3">
    <source>
        <dbReference type="ARBA" id="ARBA00022741"/>
    </source>
</evidence>